<proteinExistence type="inferred from homology"/>
<keyword evidence="14" id="KW-1185">Reference proteome</keyword>
<dbReference type="GO" id="GO:0003924">
    <property type="term" value="F:GTPase activity"/>
    <property type="evidence" value="ECO:0007669"/>
    <property type="project" value="InterPro"/>
</dbReference>
<dbReference type="PROSITE" id="PS51419">
    <property type="entry name" value="RAB"/>
    <property type="match status" value="1"/>
</dbReference>
<evidence type="ECO:0000256" key="4">
    <source>
        <dbReference type="ARBA" id="ARBA00022741"/>
    </source>
</evidence>
<dbReference type="Proteomes" id="UP000813824">
    <property type="component" value="Unassembled WGS sequence"/>
</dbReference>
<dbReference type="GO" id="GO:0007165">
    <property type="term" value="P:signal transduction"/>
    <property type="evidence" value="ECO:0007669"/>
    <property type="project" value="InterPro"/>
</dbReference>
<comment type="caution">
    <text evidence="13">The sequence shown here is derived from an EMBL/GenBank/DDBJ whole genome shotgun (WGS) entry which is preliminary data.</text>
</comment>
<sequence>MPGDVLKKRKIAVLGSRSVGKSSLVVQFIENHFVESYYPTIESTFTKSINYKGVEYDCDIIDTAGQVKRLFTVTLSRNLVCFFQDEYTILNSKHAIGIHGYILVYSVTSRKSFDMVQVVYDKIVNFCGLNSIPCVIVGSKTDLQQSTSRQVPANEGQELANNMHAAWVETSAKTNCNVECSAHDPGALAITSIAKVFELCLGEIEKRTPSNKTEPPASKCIVM</sequence>
<keyword evidence="3" id="KW-0479">Metal-binding</keyword>
<dbReference type="OrthoDB" id="5976022at2759"/>
<accession>A0A8K0XUA9</accession>
<dbReference type="SUPFAM" id="SSF52540">
    <property type="entry name" value="P-loop containing nucleoside triphosphate hydrolases"/>
    <property type="match status" value="1"/>
</dbReference>
<comment type="catalytic activity">
    <reaction evidence="12">
        <text>GTP + H2O = GDP + phosphate + H(+)</text>
        <dbReference type="Rhea" id="RHEA:19669"/>
        <dbReference type="ChEBI" id="CHEBI:15377"/>
        <dbReference type="ChEBI" id="CHEBI:15378"/>
        <dbReference type="ChEBI" id="CHEBI:37565"/>
        <dbReference type="ChEBI" id="CHEBI:43474"/>
        <dbReference type="ChEBI" id="CHEBI:58189"/>
    </reaction>
    <physiologicalReaction direction="left-to-right" evidence="12">
        <dbReference type="Rhea" id="RHEA:19670"/>
    </physiologicalReaction>
</comment>
<comment type="similarity">
    <text evidence="11">Belongs to the small GTPase superfamily. Rheb family.</text>
</comment>
<dbReference type="InterPro" id="IPR020849">
    <property type="entry name" value="Small_GTPase_Ras-type"/>
</dbReference>
<dbReference type="FunFam" id="3.40.50.300:FF:000273">
    <property type="entry name" value="GTP-binding protein Rheb homolog"/>
    <property type="match status" value="1"/>
</dbReference>
<dbReference type="InterPro" id="IPR027417">
    <property type="entry name" value="P-loop_NTPase"/>
</dbReference>
<evidence type="ECO:0000256" key="11">
    <source>
        <dbReference type="ARBA" id="ARBA00037969"/>
    </source>
</evidence>
<keyword evidence="4" id="KW-0547">Nucleotide-binding</keyword>
<dbReference type="AlphaFoldDB" id="A0A8K0XUA9"/>
<evidence type="ECO:0000256" key="12">
    <source>
        <dbReference type="ARBA" id="ARBA00049117"/>
    </source>
</evidence>
<evidence type="ECO:0000256" key="2">
    <source>
        <dbReference type="ARBA" id="ARBA00022481"/>
    </source>
</evidence>
<evidence type="ECO:0000313" key="14">
    <source>
        <dbReference type="Proteomes" id="UP000813824"/>
    </source>
</evidence>
<dbReference type="Pfam" id="PF00071">
    <property type="entry name" value="Ras"/>
    <property type="match status" value="2"/>
</dbReference>
<dbReference type="GO" id="GO:0005525">
    <property type="term" value="F:GTP binding"/>
    <property type="evidence" value="ECO:0007669"/>
    <property type="project" value="UniProtKB-KW"/>
</dbReference>
<organism evidence="13 14">
    <name type="scientific">Cristinia sonorae</name>
    <dbReference type="NCBI Taxonomy" id="1940300"/>
    <lineage>
        <taxon>Eukaryota</taxon>
        <taxon>Fungi</taxon>
        <taxon>Dikarya</taxon>
        <taxon>Basidiomycota</taxon>
        <taxon>Agaricomycotina</taxon>
        <taxon>Agaricomycetes</taxon>
        <taxon>Agaricomycetidae</taxon>
        <taxon>Agaricales</taxon>
        <taxon>Pleurotineae</taxon>
        <taxon>Stephanosporaceae</taxon>
        <taxon>Cristinia</taxon>
    </lineage>
</organism>
<evidence type="ECO:0000256" key="8">
    <source>
        <dbReference type="ARBA" id="ARBA00023136"/>
    </source>
</evidence>
<name>A0A8K0XUA9_9AGAR</name>
<dbReference type="InterPro" id="IPR005225">
    <property type="entry name" value="Small_GTP-bd"/>
</dbReference>
<evidence type="ECO:0000256" key="3">
    <source>
        <dbReference type="ARBA" id="ARBA00022723"/>
    </source>
</evidence>
<dbReference type="EMBL" id="JAEVFJ010000003">
    <property type="protein sequence ID" value="KAH8106016.1"/>
    <property type="molecule type" value="Genomic_DNA"/>
</dbReference>
<evidence type="ECO:0000256" key="6">
    <source>
        <dbReference type="ARBA" id="ARBA00022842"/>
    </source>
</evidence>
<keyword evidence="9" id="KW-0449">Lipoprotein</keyword>
<dbReference type="GO" id="GO:0046872">
    <property type="term" value="F:metal ion binding"/>
    <property type="evidence" value="ECO:0007669"/>
    <property type="project" value="UniProtKB-KW"/>
</dbReference>
<dbReference type="GO" id="GO:0005886">
    <property type="term" value="C:plasma membrane"/>
    <property type="evidence" value="ECO:0007669"/>
    <property type="project" value="UniProtKB-SubCell"/>
</dbReference>
<evidence type="ECO:0000313" key="13">
    <source>
        <dbReference type="EMBL" id="KAH8106016.1"/>
    </source>
</evidence>
<evidence type="ECO:0000256" key="10">
    <source>
        <dbReference type="ARBA" id="ARBA00023289"/>
    </source>
</evidence>
<keyword evidence="6" id="KW-0460">Magnesium</keyword>
<dbReference type="SMART" id="SM00175">
    <property type="entry name" value="RAB"/>
    <property type="match status" value="1"/>
</dbReference>
<dbReference type="Gene3D" id="3.40.50.300">
    <property type="entry name" value="P-loop containing nucleotide triphosphate hydrolases"/>
    <property type="match status" value="1"/>
</dbReference>
<dbReference type="NCBIfam" id="TIGR00231">
    <property type="entry name" value="small_GTP"/>
    <property type="match status" value="1"/>
</dbReference>
<dbReference type="PRINTS" id="PR00449">
    <property type="entry name" value="RASTRNSFRMNG"/>
</dbReference>
<gene>
    <name evidence="13" type="ORF">BXZ70DRAFT_904090</name>
</gene>
<dbReference type="PANTHER" id="PTHR24070">
    <property type="entry name" value="RAS, DI-RAS, AND RHEB FAMILY MEMBERS OF SMALL GTPASE SUPERFAMILY"/>
    <property type="match status" value="1"/>
</dbReference>
<dbReference type="PROSITE" id="PS51420">
    <property type="entry name" value="RHO"/>
    <property type="match status" value="1"/>
</dbReference>
<comment type="subcellular location">
    <subcellularLocation>
        <location evidence="1">Cell membrane</location>
        <topology evidence="1">Lipid-anchor</topology>
        <orientation evidence="1">Cytoplasmic side</orientation>
    </subcellularLocation>
</comment>
<reference evidence="13" key="1">
    <citation type="journal article" date="2021" name="New Phytol.">
        <title>Evolutionary innovations through gain and loss of genes in the ectomycorrhizal Boletales.</title>
        <authorList>
            <person name="Wu G."/>
            <person name="Miyauchi S."/>
            <person name="Morin E."/>
            <person name="Kuo A."/>
            <person name="Drula E."/>
            <person name="Varga T."/>
            <person name="Kohler A."/>
            <person name="Feng B."/>
            <person name="Cao Y."/>
            <person name="Lipzen A."/>
            <person name="Daum C."/>
            <person name="Hundley H."/>
            <person name="Pangilinan J."/>
            <person name="Johnson J."/>
            <person name="Barry K."/>
            <person name="LaButti K."/>
            <person name="Ng V."/>
            <person name="Ahrendt S."/>
            <person name="Min B."/>
            <person name="Choi I.G."/>
            <person name="Park H."/>
            <person name="Plett J.M."/>
            <person name="Magnuson J."/>
            <person name="Spatafora J.W."/>
            <person name="Nagy L.G."/>
            <person name="Henrissat B."/>
            <person name="Grigoriev I.V."/>
            <person name="Yang Z.L."/>
            <person name="Xu J."/>
            <person name="Martin F.M."/>
        </authorList>
    </citation>
    <scope>NUCLEOTIDE SEQUENCE</scope>
    <source>
        <strain evidence="13">KKN 215</strain>
    </source>
</reference>
<keyword evidence="7" id="KW-0342">GTP-binding</keyword>
<evidence type="ECO:0000256" key="1">
    <source>
        <dbReference type="ARBA" id="ARBA00004342"/>
    </source>
</evidence>
<dbReference type="SMART" id="SM00173">
    <property type="entry name" value="RAS"/>
    <property type="match status" value="1"/>
</dbReference>
<dbReference type="PROSITE" id="PS51421">
    <property type="entry name" value="RAS"/>
    <property type="match status" value="1"/>
</dbReference>
<evidence type="ECO:0000256" key="5">
    <source>
        <dbReference type="ARBA" id="ARBA00022801"/>
    </source>
</evidence>
<protein>
    <submittedName>
        <fullName evidence="13">P-loop containing nucleoside triphosphate hydrolase protein</fullName>
    </submittedName>
</protein>
<keyword evidence="2" id="KW-0488">Methylation</keyword>
<keyword evidence="5 13" id="KW-0378">Hydrolase</keyword>
<keyword evidence="10" id="KW-0636">Prenylation</keyword>
<evidence type="ECO:0000256" key="7">
    <source>
        <dbReference type="ARBA" id="ARBA00023134"/>
    </source>
</evidence>
<dbReference type="InterPro" id="IPR001806">
    <property type="entry name" value="Small_GTPase"/>
</dbReference>
<evidence type="ECO:0000256" key="9">
    <source>
        <dbReference type="ARBA" id="ARBA00023288"/>
    </source>
</evidence>
<dbReference type="SMART" id="SM00174">
    <property type="entry name" value="RHO"/>
    <property type="match status" value="1"/>
</dbReference>
<keyword evidence="8" id="KW-0472">Membrane</keyword>